<feature type="transmembrane region" description="Helical" evidence="2">
    <location>
        <begin position="94"/>
        <end position="115"/>
    </location>
</feature>
<dbReference type="RefSeq" id="WP_270072265.1">
    <property type="nucleotide sequence ID" value="NZ_JAJAQC010000016.1"/>
</dbReference>
<evidence type="ECO:0000256" key="2">
    <source>
        <dbReference type="SAM" id="Phobius"/>
    </source>
</evidence>
<organism evidence="4 5">
    <name type="scientific">Streptomonospora mangrovi</name>
    <dbReference type="NCBI Taxonomy" id="2883123"/>
    <lineage>
        <taxon>Bacteria</taxon>
        <taxon>Bacillati</taxon>
        <taxon>Actinomycetota</taxon>
        <taxon>Actinomycetes</taxon>
        <taxon>Streptosporangiales</taxon>
        <taxon>Nocardiopsidaceae</taxon>
        <taxon>Streptomonospora</taxon>
    </lineage>
</organism>
<feature type="compositionally biased region" description="Basic and acidic residues" evidence="1">
    <location>
        <begin position="30"/>
        <end position="52"/>
    </location>
</feature>
<feature type="region of interest" description="Disordered" evidence="1">
    <location>
        <begin position="1"/>
        <end position="74"/>
    </location>
</feature>
<gene>
    <name evidence="4" type="ORF">LG943_11790</name>
</gene>
<dbReference type="Proteomes" id="UP001140076">
    <property type="component" value="Unassembled WGS sequence"/>
</dbReference>
<dbReference type="InterPro" id="IPR036779">
    <property type="entry name" value="LysM_dom_sf"/>
</dbReference>
<dbReference type="Pfam" id="PF01476">
    <property type="entry name" value="LysM"/>
    <property type="match status" value="1"/>
</dbReference>
<comment type="caution">
    <text evidence="4">The sequence shown here is derived from an EMBL/GenBank/DDBJ whole genome shotgun (WGS) entry which is preliminary data.</text>
</comment>
<keyword evidence="2" id="KW-0472">Membrane</keyword>
<keyword evidence="2" id="KW-1133">Transmembrane helix</keyword>
<accession>A0A9X3NJP7</accession>
<evidence type="ECO:0000256" key="1">
    <source>
        <dbReference type="SAM" id="MobiDB-lite"/>
    </source>
</evidence>
<evidence type="ECO:0000313" key="5">
    <source>
        <dbReference type="Proteomes" id="UP001140076"/>
    </source>
</evidence>
<dbReference type="SUPFAM" id="SSF54106">
    <property type="entry name" value="LysM domain"/>
    <property type="match status" value="1"/>
</dbReference>
<dbReference type="EMBL" id="JAJAQC010000016">
    <property type="protein sequence ID" value="MDA0564997.1"/>
    <property type="molecule type" value="Genomic_DNA"/>
</dbReference>
<feature type="compositionally biased region" description="Basic and acidic residues" evidence="1">
    <location>
        <begin position="1"/>
        <end position="19"/>
    </location>
</feature>
<sequence length="189" mass="20323">MAEAPARADREDRPGRGDRPAGAPTTEPFDWAREIPEWRGRPEPRPVRRPRAEAPAPRPDVQRPAAQRPDAAQGAALAPAVSLWRHRLTRRGRVVVVASASVLATALLSAAFMAATTAGAAASNTATDSVLNGSAPGTVVVREGDTLWEIAERVRPGDDPRRIVHEIVRVNGLDESTLEPGQELLMPEF</sequence>
<keyword evidence="2" id="KW-0812">Transmembrane</keyword>
<keyword evidence="5" id="KW-1185">Reference proteome</keyword>
<dbReference type="CDD" id="cd00118">
    <property type="entry name" value="LysM"/>
    <property type="match status" value="1"/>
</dbReference>
<evidence type="ECO:0000259" key="3">
    <source>
        <dbReference type="PROSITE" id="PS51782"/>
    </source>
</evidence>
<protein>
    <submittedName>
        <fullName evidence="4">LysM peptidoglycan-binding domain-containing protein</fullName>
    </submittedName>
</protein>
<dbReference type="InterPro" id="IPR018392">
    <property type="entry name" value="LysM"/>
</dbReference>
<proteinExistence type="predicted"/>
<evidence type="ECO:0000313" key="4">
    <source>
        <dbReference type="EMBL" id="MDA0564997.1"/>
    </source>
</evidence>
<dbReference type="AlphaFoldDB" id="A0A9X3NJP7"/>
<dbReference type="SMART" id="SM00257">
    <property type="entry name" value="LysM"/>
    <property type="match status" value="1"/>
</dbReference>
<feature type="domain" description="LysM" evidence="3">
    <location>
        <begin position="137"/>
        <end position="186"/>
    </location>
</feature>
<reference evidence="4" key="1">
    <citation type="submission" date="2021-10" db="EMBL/GenBank/DDBJ databases">
        <title>Streptomonospora sp. nov., isolated from mangrove soil.</title>
        <authorList>
            <person name="Chen X."/>
            <person name="Ge X."/>
            <person name="Liu W."/>
        </authorList>
    </citation>
    <scope>NUCLEOTIDE SEQUENCE</scope>
    <source>
        <strain evidence="4">S1-112</strain>
    </source>
</reference>
<name>A0A9X3NJP7_9ACTN</name>
<feature type="compositionally biased region" description="Low complexity" evidence="1">
    <location>
        <begin position="62"/>
        <end position="74"/>
    </location>
</feature>
<dbReference type="PROSITE" id="PS51782">
    <property type="entry name" value="LYSM"/>
    <property type="match status" value="1"/>
</dbReference>
<dbReference type="Gene3D" id="3.10.350.10">
    <property type="entry name" value="LysM domain"/>
    <property type="match status" value="1"/>
</dbReference>